<comment type="subcellular location">
    <subcellularLocation>
        <location evidence="2">Basolateral cell membrane</location>
        <topology evidence="2">Multi-pass membrane protein</topology>
    </subcellularLocation>
    <subcellularLocation>
        <location evidence="3">Cytoplasmic vesicle</location>
        <location evidence="3">Secretory vesicle membrane</location>
        <topology evidence="3">Multi-pass membrane protein</topology>
    </subcellularLocation>
    <subcellularLocation>
        <location evidence="1">Cytoplasmic vesicle</location>
        <location evidence="1">Secretory vesicle</location>
        <location evidence="1">Synaptic vesicle membrane</location>
    </subcellularLocation>
    <subcellularLocation>
        <location evidence="4">Lysosome membrane</location>
    </subcellularLocation>
</comment>
<evidence type="ECO:0000256" key="22">
    <source>
        <dbReference type="ARBA" id="ARBA00069713"/>
    </source>
</evidence>
<dbReference type="InterPro" id="IPR020846">
    <property type="entry name" value="MFS_dom"/>
</dbReference>
<feature type="transmembrane region" description="Helical" evidence="26">
    <location>
        <begin position="274"/>
        <end position="299"/>
    </location>
</feature>
<gene>
    <name evidence="28" type="primary">Slc17a5</name>
    <name evidence="28" type="ORF">TNCT_299251</name>
</gene>
<dbReference type="GO" id="GO:0015293">
    <property type="term" value="F:symporter activity"/>
    <property type="evidence" value="ECO:0007669"/>
    <property type="project" value="UniProtKB-KW"/>
</dbReference>
<evidence type="ECO:0000256" key="12">
    <source>
        <dbReference type="ARBA" id="ARBA00023180"/>
    </source>
</evidence>
<feature type="domain" description="Major facilitator superfamily (MFS) profile" evidence="27">
    <location>
        <begin position="18"/>
        <end position="466"/>
    </location>
</feature>
<comment type="catalytic activity">
    <reaction evidence="19">
        <text>L-glutamate(out) = L-glutamate(in)</text>
        <dbReference type="Rhea" id="RHEA:66336"/>
        <dbReference type="ChEBI" id="CHEBI:29985"/>
    </reaction>
    <physiologicalReaction direction="left-to-right" evidence="19">
        <dbReference type="Rhea" id="RHEA:66337"/>
    </physiologicalReaction>
</comment>
<accession>A0A8X6HMW2</accession>
<dbReference type="FunFam" id="1.20.1250.20:FF:000067">
    <property type="entry name" value="sialin isoform X2"/>
    <property type="match status" value="1"/>
</dbReference>
<organism evidence="28 29">
    <name type="scientific">Trichonephila clavata</name>
    <name type="common">Joro spider</name>
    <name type="synonym">Nephila clavata</name>
    <dbReference type="NCBI Taxonomy" id="2740835"/>
    <lineage>
        <taxon>Eukaryota</taxon>
        <taxon>Metazoa</taxon>
        <taxon>Ecdysozoa</taxon>
        <taxon>Arthropoda</taxon>
        <taxon>Chelicerata</taxon>
        <taxon>Arachnida</taxon>
        <taxon>Araneae</taxon>
        <taxon>Araneomorphae</taxon>
        <taxon>Entelegynae</taxon>
        <taxon>Araneoidea</taxon>
        <taxon>Nephilidae</taxon>
        <taxon>Trichonephila</taxon>
    </lineage>
</organism>
<feature type="transmembrane region" description="Helical" evidence="26">
    <location>
        <begin position="91"/>
        <end position="111"/>
    </location>
</feature>
<evidence type="ECO:0000256" key="10">
    <source>
        <dbReference type="ARBA" id="ARBA00023018"/>
    </source>
</evidence>
<evidence type="ECO:0000256" key="24">
    <source>
        <dbReference type="ARBA" id="ARBA00081195"/>
    </source>
</evidence>
<feature type="transmembrane region" description="Helical" evidence="26">
    <location>
        <begin position="353"/>
        <end position="384"/>
    </location>
</feature>
<evidence type="ECO:0000256" key="6">
    <source>
        <dbReference type="ARBA" id="ARBA00022475"/>
    </source>
</evidence>
<dbReference type="OrthoDB" id="2985014at2759"/>
<feature type="transmembrane region" description="Helical" evidence="26">
    <location>
        <begin position="21"/>
        <end position="45"/>
    </location>
</feature>
<dbReference type="SUPFAM" id="SSF103473">
    <property type="entry name" value="MFS general substrate transporter"/>
    <property type="match status" value="1"/>
</dbReference>
<comment type="catalytic activity">
    <reaction evidence="16">
        <text>L-aspartate(out) = L-aspartate(in)</text>
        <dbReference type="Rhea" id="RHEA:66332"/>
        <dbReference type="ChEBI" id="CHEBI:29991"/>
    </reaction>
    <physiologicalReaction direction="left-to-right" evidence="16">
        <dbReference type="Rhea" id="RHEA:66333"/>
    </physiologicalReaction>
</comment>
<reference evidence="28" key="1">
    <citation type="submission" date="2020-07" db="EMBL/GenBank/DDBJ databases">
        <title>Multicomponent nature underlies the extraordinary mechanical properties of spider dragline silk.</title>
        <authorList>
            <person name="Kono N."/>
            <person name="Nakamura H."/>
            <person name="Mori M."/>
            <person name="Yoshida Y."/>
            <person name="Ohtoshi R."/>
            <person name="Malay A.D."/>
            <person name="Moran D.A.P."/>
            <person name="Tomita M."/>
            <person name="Numata K."/>
            <person name="Arakawa K."/>
        </authorList>
    </citation>
    <scope>NUCLEOTIDE SEQUENCE</scope>
</reference>
<feature type="transmembrane region" description="Helical" evidence="26">
    <location>
        <begin position="443"/>
        <end position="461"/>
    </location>
</feature>
<evidence type="ECO:0000256" key="26">
    <source>
        <dbReference type="SAM" id="Phobius"/>
    </source>
</evidence>
<dbReference type="CDD" id="cd17318">
    <property type="entry name" value="MFS_SLC17"/>
    <property type="match status" value="1"/>
</dbReference>
<evidence type="ECO:0000256" key="20">
    <source>
        <dbReference type="ARBA" id="ARBA00051612"/>
    </source>
</evidence>
<name>A0A8X6HMW2_TRICU</name>
<dbReference type="FunFam" id="1.20.1250.20:FF:000003">
    <property type="entry name" value="Solute carrier family 17 member 3"/>
    <property type="match status" value="1"/>
</dbReference>
<dbReference type="GO" id="GO:0005765">
    <property type="term" value="C:lysosomal membrane"/>
    <property type="evidence" value="ECO:0007669"/>
    <property type="project" value="UniProtKB-SubCell"/>
</dbReference>
<evidence type="ECO:0000256" key="11">
    <source>
        <dbReference type="ARBA" id="ARBA00023136"/>
    </source>
</evidence>
<dbReference type="PANTHER" id="PTHR11662">
    <property type="entry name" value="SOLUTE CARRIER FAMILY 17"/>
    <property type="match status" value="1"/>
</dbReference>
<dbReference type="GO" id="GO:0030672">
    <property type="term" value="C:synaptic vesicle membrane"/>
    <property type="evidence" value="ECO:0007669"/>
    <property type="project" value="UniProtKB-SubCell"/>
</dbReference>
<evidence type="ECO:0000259" key="27">
    <source>
        <dbReference type="PROSITE" id="PS50850"/>
    </source>
</evidence>
<dbReference type="Gene3D" id="1.20.1250.20">
    <property type="entry name" value="MFS general substrate transporter like domains"/>
    <property type="match status" value="2"/>
</dbReference>
<keyword evidence="5" id="KW-0813">Transport</keyword>
<keyword evidence="13" id="KW-0458">Lysosome</keyword>
<dbReference type="EMBL" id="BMAO01008813">
    <property type="protein sequence ID" value="GFR26654.1"/>
    <property type="molecule type" value="Genomic_DNA"/>
</dbReference>
<protein>
    <recommendedName>
        <fullName evidence="22">Sialin</fullName>
    </recommendedName>
    <alternativeName>
        <fullName evidence="25">H(+)/nitrate cotransporter</fullName>
    </alternativeName>
    <alternativeName>
        <fullName evidence="23">H(+)/sialic acid cotransporter</fullName>
    </alternativeName>
    <alternativeName>
        <fullName evidence="24">Vesicular excitatory amino acid transporter</fullName>
    </alternativeName>
</protein>
<keyword evidence="6" id="KW-1003">Cell membrane</keyword>
<keyword evidence="14" id="KW-0968">Cytoplasmic vesicle</keyword>
<evidence type="ECO:0000256" key="9">
    <source>
        <dbReference type="ARBA" id="ARBA00022989"/>
    </source>
</evidence>
<comment type="caution">
    <text evidence="28">The sequence shown here is derived from an EMBL/GenBank/DDBJ whole genome shotgun (WGS) entry which is preliminary data.</text>
</comment>
<keyword evidence="8" id="KW-0769">Symport</keyword>
<feature type="transmembrane region" description="Helical" evidence="26">
    <location>
        <begin position="179"/>
        <end position="201"/>
    </location>
</feature>
<evidence type="ECO:0000256" key="21">
    <source>
        <dbReference type="ARBA" id="ARBA00056891"/>
    </source>
</evidence>
<comment type="catalytic activity">
    <reaction evidence="18">
        <text>N-acetyl-L-aspartyl-L-glutamate(out) = N-acetyl-L-aspartyl-L-glutamate(in)</text>
        <dbReference type="Rhea" id="RHEA:72599"/>
        <dbReference type="ChEBI" id="CHEBI:76931"/>
    </reaction>
    <physiologicalReaction direction="left-to-right" evidence="18">
        <dbReference type="Rhea" id="RHEA:72600"/>
    </physiologicalReaction>
</comment>
<evidence type="ECO:0000256" key="5">
    <source>
        <dbReference type="ARBA" id="ARBA00022448"/>
    </source>
</evidence>
<dbReference type="PROSITE" id="PS50850">
    <property type="entry name" value="MFS"/>
    <property type="match status" value="1"/>
</dbReference>
<dbReference type="InterPro" id="IPR011701">
    <property type="entry name" value="MFS"/>
</dbReference>
<dbReference type="GO" id="GO:0016323">
    <property type="term" value="C:basolateral plasma membrane"/>
    <property type="evidence" value="ECO:0007669"/>
    <property type="project" value="UniProtKB-SubCell"/>
</dbReference>
<comment type="function">
    <text evidence="21">Receptor for CM101, a polysaccharide produced by group B Streptococcus with antipathoangiogenic properties.</text>
</comment>
<evidence type="ECO:0000256" key="14">
    <source>
        <dbReference type="ARBA" id="ARBA00023329"/>
    </source>
</evidence>
<feature type="transmembrane region" description="Helical" evidence="26">
    <location>
        <begin position="118"/>
        <end position="138"/>
    </location>
</feature>
<feature type="transmembrane region" description="Helical" evidence="26">
    <location>
        <begin position="213"/>
        <end position="231"/>
    </location>
</feature>
<evidence type="ECO:0000256" key="17">
    <source>
        <dbReference type="ARBA" id="ARBA00050625"/>
    </source>
</evidence>
<dbReference type="AlphaFoldDB" id="A0A8X6HMW2"/>
<feature type="transmembrane region" description="Helical" evidence="26">
    <location>
        <begin position="311"/>
        <end position="332"/>
    </location>
</feature>
<evidence type="ECO:0000256" key="16">
    <source>
        <dbReference type="ARBA" id="ARBA00050554"/>
    </source>
</evidence>
<keyword evidence="9 26" id="KW-1133">Transmembrane helix</keyword>
<evidence type="ECO:0000256" key="1">
    <source>
        <dbReference type="ARBA" id="ARBA00004432"/>
    </source>
</evidence>
<feature type="transmembrane region" description="Helical" evidence="26">
    <location>
        <begin position="404"/>
        <end position="431"/>
    </location>
</feature>
<keyword evidence="7 26" id="KW-0812">Transmembrane</keyword>
<comment type="catalytic activity">
    <reaction evidence="15">
        <text>2 nitrate(out) + H(+)(out) = 2 nitrate(in) + H(+)(in)</text>
        <dbReference type="Rhea" id="RHEA:71539"/>
        <dbReference type="ChEBI" id="CHEBI:15378"/>
        <dbReference type="ChEBI" id="CHEBI:17632"/>
    </reaction>
    <physiologicalReaction direction="left-to-right" evidence="15">
        <dbReference type="Rhea" id="RHEA:71540"/>
    </physiologicalReaction>
</comment>
<evidence type="ECO:0000256" key="23">
    <source>
        <dbReference type="ARBA" id="ARBA00080244"/>
    </source>
</evidence>
<evidence type="ECO:0000256" key="8">
    <source>
        <dbReference type="ARBA" id="ARBA00022847"/>
    </source>
</evidence>
<keyword evidence="11 26" id="KW-0472">Membrane</keyword>
<comment type="catalytic activity">
    <reaction evidence="17">
        <text>N-acetylneuraminate(in) + H(+)(in) = N-acetylneuraminate(out) + H(+)(out)</text>
        <dbReference type="Rhea" id="RHEA:28987"/>
        <dbReference type="ChEBI" id="CHEBI:15378"/>
        <dbReference type="ChEBI" id="CHEBI:35418"/>
    </reaction>
    <physiologicalReaction direction="right-to-left" evidence="17">
        <dbReference type="Rhea" id="RHEA:28989"/>
    </physiologicalReaction>
</comment>
<dbReference type="GO" id="GO:0006820">
    <property type="term" value="P:monoatomic anion transport"/>
    <property type="evidence" value="ECO:0007669"/>
    <property type="project" value="TreeGrafter"/>
</dbReference>
<dbReference type="InterPro" id="IPR050382">
    <property type="entry name" value="MFS_Na/Anion_cotransporter"/>
</dbReference>
<evidence type="ECO:0000256" key="25">
    <source>
        <dbReference type="ARBA" id="ARBA00081925"/>
    </source>
</evidence>
<sequence length="497" mass="55009">MIFCIKGMKTWYIPKRSIFTILGFFGVISFYATRVNMSIAMVAMVNHTRDTSFNESNQDAACQHLIRNETKETEVHFTGTKYNWDPETQGFILSSFYYGYVATQLPGGILCERLGSKWLFGGGVLITTSLYLLVPLAASWGVTAFAAIRILEGLGEGLTFPALTFAISNWAPKFERSRISAIINAGIPIGNILGSPISGFLSSSELFGGWPSTFYLFGGIGCIWFVFWCLLEYETPEQHPTISKEELLYIQKSKSEKPQQSPIPWKDIFSSKPVWAVIVAHFGHNYSFLMFLTMLLTYFKTILHFDIQLNGSISALPYAVQTVSTLVASYIADKLRESNKLSITTIRKLCNSIGLMGPGLCCLGIIASGCHSTQIVVLLCVAMFLNGFVYSGYNVTHVDMSPDFAGVLFGITNSISNTAGILSPMIVGLLTASGATLENWNRVFYITTAVYFSTAIFYAIFASAELQPWGDAKNNADTKKNKIPMGERIYFVECTEK</sequence>
<evidence type="ECO:0000313" key="29">
    <source>
        <dbReference type="Proteomes" id="UP000887116"/>
    </source>
</evidence>
<dbReference type="Pfam" id="PF07690">
    <property type="entry name" value="MFS_1"/>
    <property type="match status" value="1"/>
</dbReference>
<evidence type="ECO:0000256" key="18">
    <source>
        <dbReference type="ARBA" id="ARBA00051403"/>
    </source>
</evidence>
<evidence type="ECO:0000256" key="13">
    <source>
        <dbReference type="ARBA" id="ARBA00023228"/>
    </source>
</evidence>
<proteinExistence type="predicted"/>
<evidence type="ECO:0000256" key="2">
    <source>
        <dbReference type="ARBA" id="ARBA00004554"/>
    </source>
</evidence>
<keyword evidence="29" id="KW-1185">Reference proteome</keyword>
<evidence type="ECO:0000256" key="3">
    <source>
        <dbReference type="ARBA" id="ARBA00004638"/>
    </source>
</evidence>
<dbReference type="GO" id="GO:0046942">
    <property type="term" value="P:carboxylic acid transport"/>
    <property type="evidence" value="ECO:0007669"/>
    <property type="project" value="UniProtKB-ARBA"/>
</dbReference>
<evidence type="ECO:0000256" key="15">
    <source>
        <dbReference type="ARBA" id="ARBA00050101"/>
    </source>
</evidence>
<dbReference type="PANTHER" id="PTHR11662:SF399">
    <property type="entry name" value="FI19708P1-RELATED"/>
    <property type="match status" value="1"/>
</dbReference>
<evidence type="ECO:0000256" key="19">
    <source>
        <dbReference type="ARBA" id="ARBA00051447"/>
    </source>
</evidence>
<comment type="catalytic activity">
    <reaction evidence="20">
        <text>D-glucuronate(out) + H(+)(out) = D-glucuronate(in) + H(+)(in)</text>
        <dbReference type="Rhea" id="RHEA:72591"/>
        <dbReference type="ChEBI" id="CHEBI:15378"/>
        <dbReference type="ChEBI" id="CHEBI:58720"/>
    </reaction>
    <physiologicalReaction direction="left-to-right" evidence="20">
        <dbReference type="Rhea" id="RHEA:72592"/>
    </physiologicalReaction>
</comment>
<evidence type="ECO:0000256" key="4">
    <source>
        <dbReference type="ARBA" id="ARBA00004656"/>
    </source>
</evidence>
<dbReference type="Proteomes" id="UP000887116">
    <property type="component" value="Unassembled WGS sequence"/>
</dbReference>
<keyword evidence="12" id="KW-0325">Glycoprotein</keyword>
<evidence type="ECO:0000313" key="28">
    <source>
        <dbReference type="EMBL" id="GFR26654.1"/>
    </source>
</evidence>
<evidence type="ECO:0000256" key="7">
    <source>
        <dbReference type="ARBA" id="ARBA00022692"/>
    </source>
</evidence>
<feature type="transmembrane region" description="Helical" evidence="26">
    <location>
        <begin position="144"/>
        <end position="167"/>
    </location>
</feature>
<keyword evidence="10" id="KW-0770">Synapse</keyword>
<dbReference type="InterPro" id="IPR036259">
    <property type="entry name" value="MFS_trans_sf"/>
</dbReference>